<evidence type="ECO:0000313" key="1">
    <source>
        <dbReference type="EMBL" id="KAJ9556633.1"/>
    </source>
</evidence>
<dbReference type="PANTHER" id="PTHR47481">
    <property type="match status" value="1"/>
</dbReference>
<dbReference type="Proteomes" id="UP001172457">
    <property type="component" value="Chromosome 3"/>
</dbReference>
<proteinExistence type="predicted"/>
<sequence>MKKKIASYFFKTLASHGLPPPFSVGQRKLWLSPPRPSLCLIKTTPLQCVWVLDGVKVSYASWVNLFKLTARAYKVMAHIDRTPSPEATNAYYEAWSKLDTIVLQWIYGSLSNDLLVRVLQPESTARQAWVRVEKIFLNNKGSRAAALNHEFTNLTLNAMPSLEAYCQRIKELSDQFNVVDITVTENQLVLQLVRGLPPEYDTTAAYINQSLPS</sequence>
<keyword evidence="2" id="KW-1185">Reference proteome</keyword>
<dbReference type="EMBL" id="JARYMX010000003">
    <property type="protein sequence ID" value="KAJ9556633.1"/>
    <property type="molecule type" value="Genomic_DNA"/>
</dbReference>
<evidence type="ECO:0000313" key="2">
    <source>
        <dbReference type="Proteomes" id="UP001172457"/>
    </source>
</evidence>
<dbReference type="Pfam" id="PF14223">
    <property type="entry name" value="Retrotran_gag_2"/>
    <property type="match status" value="1"/>
</dbReference>
<dbReference type="AlphaFoldDB" id="A0AA38T925"/>
<organism evidence="1 2">
    <name type="scientific">Centaurea solstitialis</name>
    <name type="common">yellow star-thistle</name>
    <dbReference type="NCBI Taxonomy" id="347529"/>
    <lineage>
        <taxon>Eukaryota</taxon>
        <taxon>Viridiplantae</taxon>
        <taxon>Streptophyta</taxon>
        <taxon>Embryophyta</taxon>
        <taxon>Tracheophyta</taxon>
        <taxon>Spermatophyta</taxon>
        <taxon>Magnoliopsida</taxon>
        <taxon>eudicotyledons</taxon>
        <taxon>Gunneridae</taxon>
        <taxon>Pentapetalae</taxon>
        <taxon>asterids</taxon>
        <taxon>campanulids</taxon>
        <taxon>Asterales</taxon>
        <taxon>Asteraceae</taxon>
        <taxon>Carduoideae</taxon>
        <taxon>Cardueae</taxon>
        <taxon>Centaureinae</taxon>
        <taxon>Centaurea</taxon>
    </lineage>
</organism>
<name>A0AA38T925_9ASTR</name>
<protein>
    <submittedName>
        <fullName evidence="1">Uncharacterized protein</fullName>
    </submittedName>
</protein>
<gene>
    <name evidence="1" type="ORF">OSB04_011247</name>
</gene>
<accession>A0AA38T925</accession>
<dbReference type="PANTHER" id="PTHR47481:SF40">
    <property type="entry name" value="RETROTRANSPOSON GAG DOMAIN-CONTAINING PROTEIN"/>
    <property type="match status" value="1"/>
</dbReference>
<comment type="caution">
    <text evidence="1">The sequence shown here is derived from an EMBL/GenBank/DDBJ whole genome shotgun (WGS) entry which is preliminary data.</text>
</comment>
<reference evidence="1" key="1">
    <citation type="submission" date="2023-03" db="EMBL/GenBank/DDBJ databases">
        <title>Chromosome-scale reference genome and RAD-based genetic map of yellow starthistle (Centaurea solstitialis) reveal putative structural variation and QTLs associated with invader traits.</title>
        <authorList>
            <person name="Reatini B."/>
            <person name="Cang F.A."/>
            <person name="Jiang Q."/>
            <person name="Mckibben M.T.W."/>
            <person name="Barker M.S."/>
            <person name="Rieseberg L.H."/>
            <person name="Dlugosch K.M."/>
        </authorList>
    </citation>
    <scope>NUCLEOTIDE SEQUENCE</scope>
    <source>
        <strain evidence="1">CAN-66</strain>
        <tissue evidence="1">Leaf</tissue>
    </source>
</reference>